<reference evidence="2" key="1">
    <citation type="journal article" date="2014" name="Genome Biol. Evol.">
        <title>Pangenome evidence for extensive interdomain horizontal transfer affecting lineage core and shell genes in uncultured planktonic thaumarchaeota and euryarchaeota.</title>
        <authorList>
            <person name="Deschamps P."/>
            <person name="Zivanovic Y."/>
            <person name="Moreira D."/>
            <person name="Rodriguez-Valera F."/>
            <person name="Lopez-Garcia P."/>
        </authorList>
    </citation>
    <scope>NUCLEOTIDE SEQUENCE</scope>
</reference>
<evidence type="ECO:0000256" key="1">
    <source>
        <dbReference type="SAM" id="Phobius"/>
    </source>
</evidence>
<name>A0A075HCM2_9EURY</name>
<keyword evidence="1" id="KW-0472">Membrane</keyword>
<dbReference type="AlphaFoldDB" id="A0A075HCM2"/>
<keyword evidence="1" id="KW-1133">Transmembrane helix</keyword>
<organism evidence="2">
    <name type="scientific">uncultured marine group II/III euryarchaeote KM3_57_F03</name>
    <dbReference type="NCBI Taxonomy" id="1456464"/>
    <lineage>
        <taxon>Archaea</taxon>
        <taxon>Methanobacteriati</taxon>
        <taxon>Methanobacteriota</taxon>
        <taxon>environmental samples</taxon>
    </lineage>
</organism>
<proteinExistence type="predicted"/>
<evidence type="ECO:0000313" key="2">
    <source>
        <dbReference type="EMBL" id="AIF12925.1"/>
    </source>
</evidence>
<sequence>MSTMDDRQKATAIALAGLVLIGMNFMALAPFVAGQVEAGVGDTIAAGYDSEEDYDDEWSVSTSERSYFGYSITNVDELTENSAVNAEFEKMGPFVYEVTTHRTLLGLDTEAGTVTYSEYDVFEWCENCTWTDDEGNEHASLPGSTEFTNMNILYNTQRLAGIATGIIYGEIFAKAGFANEMMANDLQNKAPSMWAADEISASIDGVAAQLEAAGYDAATAAAMAPVMVMDGAYDSWNASAGGAGPMDPDFSSTAASILYDAADPSTGVCIALTCDIGPMLAAGIGEPSAATTPVRAALYGYDASDSLTDWSVYAMAGAKWLEQGGGADLTQVTDLRERLNAVSGVDISNAVALNNIIFGVEGAEIANGLLSMSDYNGIPLAGVALFLLGADADAFTTMLDYGIGLTQLLALSDYAGGWIGLVGQPTNFPMILVGGSGMMDCDLWWQHSFGGEEPLAGGYISIGLNQGSYEGTVDLSIEKVQEILYTSDYALTDESFSRVFMYNELSGITLPMTAEGPAMGGVVADWDDAYVASLYDISENDAAAVRSWVKDFMFESVIGSLLGFQYGASPYTTQPIENWLYGWSDPVLTGLYDEESSWVKLETNMTYFGSQNEDRPDGLSTGDYDVYVMSIVNDETLGQRLMQGYTNSDGDGQCDFKLNADGTVADADSDGGYPCDEGEIYGMTEHLPWRAPHREAATYGLLTDNIGNSNTVVAGTIGGIADADDSFSVNLVGYSIAESVPGEMTDFKGIPMREHTVDLDPAENQIQAKLIASNSFVDVLPGALPVYFGSHVDIKVEPTTNVAMYGKSVSRFYLDLRGAGMTNPDFEAGDAKPVFEIHTASEIADEDAETFKCKVLDNMDPMYWTDFGGEGDCELEGTMVIDIVTAVLYIAGVSLLVYGAIGLNGARSEDED</sequence>
<evidence type="ECO:0008006" key="3">
    <source>
        <dbReference type="Google" id="ProtNLM"/>
    </source>
</evidence>
<protein>
    <recommendedName>
        <fullName evidence="3">CD36 family protein</fullName>
    </recommendedName>
</protein>
<accession>A0A075HCM2</accession>
<keyword evidence="1" id="KW-0812">Transmembrane</keyword>
<feature type="transmembrane region" description="Helical" evidence="1">
    <location>
        <begin position="883"/>
        <end position="903"/>
    </location>
</feature>
<dbReference type="EMBL" id="KF900958">
    <property type="protein sequence ID" value="AIF12925.1"/>
    <property type="molecule type" value="Genomic_DNA"/>
</dbReference>